<dbReference type="KEGG" id="osn:115230047"/>
<proteinExistence type="predicted"/>
<evidence type="ECO:0000259" key="1">
    <source>
        <dbReference type="Pfam" id="PF13843"/>
    </source>
</evidence>
<dbReference type="InterPro" id="IPR029526">
    <property type="entry name" value="PGBD"/>
</dbReference>
<dbReference type="PANTHER" id="PTHR46599:SF3">
    <property type="entry name" value="PIGGYBAC TRANSPOSABLE ELEMENT-DERIVED PROTEIN 4"/>
    <property type="match status" value="1"/>
</dbReference>
<sequence>MLSARSDPDFEGFTLDDIENINENKSILSSNGSDIDISDYSSDKEDFENKSDENDIYLHLTDSANGPSENEPNCDPLHKVRPVIDLLFNNYKTVYLPGKNLSVDEAMICYKGRVHFQQYMPTKPTKLGIKVWEVCESDTGYCVNFDVYTVALAENLAH</sequence>
<dbReference type="AlphaFoldDB" id="A0A6P7TUZ2"/>
<feature type="domain" description="PiggyBac transposable element-derived protein" evidence="1">
    <location>
        <begin position="57"/>
        <end position="149"/>
    </location>
</feature>
<accession>A0A6P7TUZ2</accession>
<dbReference type="RefSeq" id="XP_029656144.1">
    <property type="nucleotide sequence ID" value="XM_029800284.1"/>
</dbReference>
<dbReference type="Proteomes" id="UP000515154">
    <property type="component" value="Unplaced"/>
</dbReference>
<evidence type="ECO:0000313" key="3">
    <source>
        <dbReference type="RefSeq" id="XP_029656144.1"/>
    </source>
</evidence>
<organism evidence="2 3">
    <name type="scientific">Octopus sinensis</name>
    <name type="common">East Asian common octopus</name>
    <dbReference type="NCBI Taxonomy" id="2607531"/>
    <lineage>
        <taxon>Eukaryota</taxon>
        <taxon>Metazoa</taxon>
        <taxon>Spiralia</taxon>
        <taxon>Lophotrochozoa</taxon>
        <taxon>Mollusca</taxon>
        <taxon>Cephalopoda</taxon>
        <taxon>Coleoidea</taxon>
        <taxon>Octopodiformes</taxon>
        <taxon>Octopoda</taxon>
        <taxon>Incirrata</taxon>
        <taxon>Octopodidae</taxon>
        <taxon>Octopus</taxon>
    </lineage>
</organism>
<name>A0A6P7TUZ2_9MOLL</name>
<feature type="non-terminal residue" evidence="3">
    <location>
        <position position="158"/>
    </location>
</feature>
<evidence type="ECO:0000313" key="2">
    <source>
        <dbReference type="Proteomes" id="UP000515154"/>
    </source>
</evidence>
<dbReference type="PANTHER" id="PTHR46599">
    <property type="entry name" value="PIGGYBAC TRANSPOSABLE ELEMENT-DERIVED PROTEIN 4"/>
    <property type="match status" value="1"/>
</dbReference>
<gene>
    <name evidence="3" type="primary">LOC115230047</name>
</gene>
<protein>
    <submittedName>
        <fullName evidence="3">Uncharacterized protein LOC115230047</fullName>
    </submittedName>
</protein>
<dbReference type="Pfam" id="PF13843">
    <property type="entry name" value="DDE_Tnp_1_7"/>
    <property type="match status" value="1"/>
</dbReference>
<keyword evidence="2" id="KW-1185">Reference proteome</keyword>
<reference evidence="3" key="1">
    <citation type="submission" date="2025-08" db="UniProtKB">
        <authorList>
            <consortium name="RefSeq"/>
        </authorList>
    </citation>
    <scope>IDENTIFICATION</scope>
</reference>